<dbReference type="Pfam" id="PF03544">
    <property type="entry name" value="TonB_C"/>
    <property type="match status" value="1"/>
</dbReference>
<dbReference type="EMBL" id="CADCTX010000681">
    <property type="protein sequence ID" value="CAA9340125.1"/>
    <property type="molecule type" value="Genomic_DNA"/>
</dbReference>
<dbReference type="GO" id="GO:0055085">
    <property type="term" value="P:transmembrane transport"/>
    <property type="evidence" value="ECO:0007669"/>
    <property type="project" value="InterPro"/>
</dbReference>
<dbReference type="InterPro" id="IPR006260">
    <property type="entry name" value="TonB/TolA_C"/>
</dbReference>
<dbReference type="SUPFAM" id="SSF74653">
    <property type="entry name" value="TolA/TonB C-terminal domain"/>
    <property type="match status" value="1"/>
</dbReference>
<dbReference type="NCBIfam" id="TIGR01352">
    <property type="entry name" value="tonB_Cterm"/>
    <property type="match status" value="1"/>
</dbReference>
<comment type="subcellular location">
    <subcellularLocation>
        <location evidence="1">Membrane</location>
        <topology evidence="1">Single-pass membrane protein</topology>
    </subcellularLocation>
</comment>
<protein>
    <recommendedName>
        <fullName evidence="5">TonB C-terminal domain-containing protein</fullName>
    </recommendedName>
</protein>
<evidence type="ECO:0000256" key="4">
    <source>
        <dbReference type="ARBA" id="ARBA00023136"/>
    </source>
</evidence>
<dbReference type="Gene3D" id="3.30.1150.10">
    <property type="match status" value="1"/>
</dbReference>
<keyword evidence="3" id="KW-1133">Transmembrane helix</keyword>
<evidence type="ECO:0000256" key="2">
    <source>
        <dbReference type="ARBA" id="ARBA00022692"/>
    </source>
</evidence>
<feature type="domain" description="TonB C-terminal" evidence="5">
    <location>
        <begin position="1"/>
        <end position="90"/>
    </location>
</feature>
<name>A0A6J4LQZ2_9BACT</name>
<dbReference type="AlphaFoldDB" id="A0A6J4LQZ2"/>
<proteinExistence type="predicted"/>
<reference evidence="6" key="1">
    <citation type="submission" date="2020-02" db="EMBL/GenBank/DDBJ databases">
        <authorList>
            <person name="Meier V. D."/>
        </authorList>
    </citation>
    <scope>NUCLEOTIDE SEQUENCE</scope>
    <source>
        <strain evidence="6">AVDCRST_MAG40</strain>
    </source>
</reference>
<dbReference type="InterPro" id="IPR037682">
    <property type="entry name" value="TonB_C"/>
</dbReference>
<organism evidence="6">
    <name type="scientific">uncultured Gemmatimonadaceae bacterium</name>
    <dbReference type="NCBI Taxonomy" id="246130"/>
    <lineage>
        <taxon>Bacteria</taxon>
        <taxon>Pseudomonadati</taxon>
        <taxon>Gemmatimonadota</taxon>
        <taxon>Gemmatimonadia</taxon>
        <taxon>Gemmatimonadales</taxon>
        <taxon>Gemmatimonadaceae</taxon>
        <taxon>environmental samples</taxon>
    </lineage>
</organism>
<gene>
    <name evidence="6" type="ORF">AVDCRST_MAG40-2363</name>
</gene>
<evidence type="ECO:0000313" key="6">
    <source>
        <dbReference type="EMBL" id="CAA9340125.1"/>
    </source>
</evidence>
<evidence type="ECO:0000259" key="5">
    <source>
        <dbReference type="PROSITE" id="PS52015"/>
    </source>
</evidence>
<accession>A0A6J4LQZ2</accession>
<evidence type="ECO:0000256" key="1">
    <source>
        <dbReference type="ARBA" id="ARBA00004167"/>
    </source>
</evidence>
<dbReference type="GO" id="GO:0016020">
    <property type="term" value="C:membrane"/>
    <property type="evidence" value="ECO:0007669"/>
    <property type="project" value="UniProtKB-SubCell"/>
</dbReference>
<sequence>MPLVSNPPPTYPTMLERARVGGRVVVEFRIDSTGAVELGSLQVVQSTNRLFTQAVRHVLPRLRFLPAHLGARAVAVTVRQPFEFRVASGL</sequence>
<evidence type="ECO:0000256" key="3">
    <source>
        <dbReference type="ARBA" id="ARBA00022989"/>
    </source>
</evidence>
<keyword evidence="4" id="KW-0472">Membrane</keyword>
<keyword evidence="2" id="KW-0812">Transmembrane</keyword>
<dbReference type="PROSITE" id="PS52015">
    <property type="entry name" value="TONB_CTD"/>
    <property type="match status" value="1"/>
</dbReference>